<sequence length="301" mass="33058">MSRIATIFGASGEQGSSVLNAVLKDGTFKPRVVTRNTNSESSKKFVDLGAEVVQADSGDRESLKKALAGSEVVFLVTFLFGATSEFDQGKNVIDISKEVGVKFLVFSSLPSLTELSKGKYTQAFHFDDKQKIQKYLDASGLPYASISTGWFLENFLKVNRKGQPTFEKTDHGYVYHAFGFPGMAYAVSWIQHDLGQTFVTLGKQYNTRPDEVLGQNFVIGIARPKVEDIVKELSKGLGAPVELKYEGKIGLAPFDEMYASAAELDWYPGVEFPDPRLEKLGVKLGTIEDFARTTLKAHVGA</sequence>
<dbReference type="PROSITE" id="PS50890">
    <property type="entry name" value="PUA"/>
    <property type="match status" value="1"/>
</dbReference>
<dbReference type="AlphaFoldDB" id="D8PW47"/>
<feature type="domain" description="NmrA-like" evidence="3">
    <location>
        <begin position="6"/>
        <end position="197"/>
    </location>
</feature>
<reference evidence="4 5" key="1">
    <citation type="journal article" date="2010" name="Nat. Biotechnol.">
        <title>Genome sequence of the model mushroom Schizophyllum commune.</title>
        <authorList>
            <person name="Ohm R.A."/>
            <person name="de Jong J.F."/>
            <person name="Lugones L.G."/>
            <person name="Aerts A."/>
            <person name="Kothe E."/>
            <person name="Stajich J.E."/>
            <person name="de Vries R.P."/>
            <person name="Record E."/>
            <person name="Levasseur A."/>
            <person name="Baker S.E."/>
            <person name="Bartholomew K.A."/>
            <person name="Coutinho P.M."/>
            <person name="Erdmann S."/>
            <person name="Fowler T.J."/>
            <person name="Gathman A.C."/>
            <person name="Lombard V."/>
            <person name="Henrissat B."/>
            <person name="Knabe N."/>
            <person name="Kuees U."/>
            <person name="Lilly W.W."/>
            <person name="Lindquist E."/>
            <person name="Lucas S."/>
            <person name="Magnuson J.K."/>
            <person name="Piumi F."/>
            <person name="Raudaskoski M."/>
            <person name="Salamov A."/>
            <person name="Schmutz J."/>
            <person name="Schwarze F.W.M.R."/>
            <person name="vanKuyk P.A."/>
            <person name="Horton J.S."/>
            <person name="Grigoriev I.V."/>
            <person name="Woesten H.A.B."/>
        </authorList>
    </citation>
    <scope>NUCLEOTIDE SEQUENCE [LARGE SCALE GENOMIC DNA]</scope>
    <source>
        <strain evidence="5">H4-8 / FGSC 9210</strain>
    </source>
</reference>
<dbReference type="InterPro" id="IPR036291">
    <property type="entry name" value="NAD(P)-bd_dom_sf"/>
</dbReference>
<dbReference type="OrthoDB" id="419598at2759"/>
<dbReference type="InterPro" id="IPR008030">
    <property type="entry name" value="NmrA-like"/>
</dbReference>
<dbReference type="RefSeq" id="XP_003035876.1">
    <property type="nucleotide sequence ID" value="XM_003035830.1"/>
</dbReference>
<accession>D8PW47</accession>
<dbReference type="Pfam" id="PF05368">
    <property type="entry name" value="NmrA"/>
    <property type="match status" value="1"/>
</dbReference>
<comment type="similarity">
    <text evidence="1">Belongs to the NmrA-type oxidoreductase family.</text>
</comment>
<proteinExistence type="inferred from homology"/>
<dbReference type="GO" id="GO:0005634">
    <property type="term" value="C:nucleus"/>
    <property type="evidence" value="ECO:0007669"/>
    <property type="project" value="TreeGrafter"/>
</dbReference>
<protein>
    <recommendedName>
        <fullName evidence="3">NmrA-like domain-containing protein</fullName>
    </recommendedName>
</protein>
<dbReference type="KEGG" id="scm:SCHCO_02562181"/>
<keyword evidence="2" id="KW-0521">NADP</keyword>
<dbReference type="GeneID" id="9587678"/>
<dbReference type="PANTHER" id="PTHR42748:SF7">
    <property type="entry name" value="NMRA LIKE REDOX SENSOR 1-RELATED"/>
    <property type="match status" value="1"/>
</dbReference>
<dbReference type="STRING" id="578458.D8PW47"/>
<dbReference type="Proteomes" id="UP000007431">
    <property type="component" value="Unassembled WGS sequence"/>
</dbReference>
<dbReference type="Gene3D" id="3.40.50.720">
    <property type="entry name" value="NAD(P)-binding Rossmann-like Domain"/>
    <property type="match status" value="1"/>
</dbReference>
<evidence type="ECO:0000313" key="5">
    <source>
        <dbReference type="Proteomes" id="UP000007431"/>
    </source>
</evidence>
<dbReference type="EMBL" id="GL377303">
    <property type="protein sequence ID" value="EFJ00974.1"/>
    <property type="molecule type" value="Genomic_DNA"/>
</dbReference>
<name>D8PW47_SCHCM</name>
<dbReference type="InParanoid" id="D8PW47"/>
<dbReference type="OMA" id="ILWVERD"/>
<dbReference type="HOGENOM" id="CLU_007383_8_2_1"/>
<keyword evidence="5" id="KW-1185">Reference proteome</keyword>
<gene>
    <name evidence="4" type="ORF">SCHCODRAFT_232431</name>
</gene>
<dbReference type="eggNOG" id="ENOG502RG69">
    <property type="taxonomic scope" value="Eukaryota"/>
</dbReference>
<dbReference type="VEuPathDB" id="FungiDB:SCHCODRAFT_02562181"/>
<evidence type="ECO:0000259" key="3">
    <source>
        <dbReference type="Pfam" id="PF05368"/>
    </source>
</evidence>
<organism evidence="5">
    <name type="scientific">Schizophyllum commune (strain H4-8 / FGSC 9210)</name>
    <name type="common">Split gill fungus</name>
    <dbReference type="NCBI Taxonomy" id="578458"/>
    <lineage>
        <taxon>Eukaryota</taxon>
        <taxon>Fungi</taxon>
        <taxon>Dikarya</taxon>
        <taxon>Basidiomycota</taxon>
        <taxon>Agaricomycotina</taxon>
        <taxon>Agaricomycetes</taxon>
        <taxon>Agaricomycetidae</taxon>
        <taxon>Agaricales</taxon>
        <taxon>Schizophyllaceae</taxon>
        <taxon>Schizophyllum</taxon>
    </lineage>
</organism>
<dbReference type="PANTHER" id="PTHR42748">
    <property type="entry name" value="NITROGEN METABOLITE REPRESSION PROTEIN NMRA FAMILY MEMBER"/>
    <property type="match status" value="1"/>
</dbReference>
<evidence type="ECO:0000256" key="1">
    <source>
        <dbReference type="ARBA" id="ARBA00006328"/>
    </source>
</evidence>
<dbReference type="Gene3D" id="3.90.25.10">
    <property type="entry name" value="UDP-galactose 4-epimerase, domain 1"/>
    <property type="match status" value="1"/>
</dbReference>
<dbReference type="InterPro" id="IPR051164">
    <property type="entry name" value="NmrA-like_oxidored"/>
</dbReference>
<dbReference type="SUPFAM" id="SSF51735">
    <property type="entry name" value="NAD(P)-binding Rossmann-fold domains"/>
    <property type="match status" value="1"/>
</dbReference>
<evidence type="ECO:0000256" key="2">
    <source>
        <dbReference type="ARBA" id="ARBA00022857"/>
    </source>
</evidence>
<evidence type="ECO:0000313" key="4">
    <source>
        <dbReference type="EMBL" id="EFJ00974.1"/>
    </source>
</evidence>